<dbReference type="CDD" id="cd19961">
    <property type="entry name" value="EcYidC-like_peri"/>
    <property type="match status" value="1"/>
</dbReference>
<dbReference type="Proteomes" id="UP001516390">
    <property type="component" value="Unassembled WGS sequence"/>
</dbReference>
<dbReference type="Gene3D" id="2.70.98.90">
    <property type="match status" value="1"/>
</dbReference>
<evidence type="ECO:0000259" key="16">
    <source>
        <dbReference type="Pfam" id="PF14849"/>
    </source>
</evidence>
<protein>
    <recommendedName>
        <fullName evidence="3 13">Membrane protein insertase YidC</fullName>
    </recommendedName>
    <alternativeName>
        <fullName evidence="12 13">Foldase YidC</fullName>
    </alternativeName>
    <alternativeName>
        <fullName evidence="11 13">Membrane integrase YidC</fullName>
    </alternativeName>
    <alternativeName>
        <fullName evidence="13">Membrane protein YidC</fullName>
    </alternativeName>
</protein>
<feature type="region of interest" description="Disordered" evidence="14">
    <location>
        <begin position="573"/>
        <end position="592"/>
    </location>
</feature>
<keyword evidence="5 13" id="KW-1003">Cell membrane</keyword>
<evidence type="ECO:0000256" key="4">
    <source>
        <dbReference type="ARBA" id="ARBA00022448"/>
    </source>
</evidence>
<feature type="region of interest" description="Disordered" evidence="14">
    <location>
        <begin position="36"/>
        <end position="58"/>
    </location>
</feature>
<dbReference type="RefSeq" id="WP_182081286.1">
    <property type="nucleotide sequence ID" value="NZ_NWUS01000001.1"/>
</dbReference>
<dbReference type="Pfam" id="PF02096">
    <property type="entry name" value="60KD_IMP"/>
    <property type="match status" value="1"/>
</dbReference>
<feature type="transmembrane region" description="Helical" evidence="13">
    <location>
        <begin position="532"/>
        <end position="551"/>
    </location>
</feature>
<evidence type="ECO:0000256" key="10">
    <source>
        <dbReference type="ARBA" id="ARBA00023186"/>
    </source>
</evidence>
<keyword evidence="6 13" id="KW-0812">Transmembrane</keyword>
<evidence type="ECO:0000256" key="6">
    <source>
        <dbReference type="ARBA" id="ARBA00022692"/>
    </source>
</evidence>
<evidence type="ECO:0000256" key="2">
    <source>
        <dbReference type="ARBA" id="ARBA00010527"/>
    </source>
</evidence>
<evidence type="ECO:0000256" key="1">
    <source>
        <dbReference type="ARBA" id="ARBA00004429"/>
    </source>
</evidence>
<keyword evidence="10 13" id="KW-0143">Chaperone</keyword>
<dbReference type="NCBIfam" id="TIGR03593">
    <property type="entry name" value="yidC_nterm"/>
    <property type="match status" value="1"/>
</dbReference>
<feature type="domain" description="Membrane insertase YidC/Oxa/ALB C-terminal" evidence="15">
    <location>
        <begin position="365"/>
        <end position="565"/>
    </location>
</feature>
<dbReference type="NCBIfam" id="NF002353">
    <property type="entry name" value="PRK01318.1-4"/>
    <property type="match status" value="1"/>
</dbReference>
<dbReference type="PRINTS" id="PR00701">
    <property type="entry name" value="60KDINNERMP"/>
</dbReference>
<proteinExistence type="inferred from homology"/>
<feature type="domain" description="Membrane insertase YidC N-terminal" evidence="16">
    <location>
        <begin position="67"/>
        <end position="353"/>
    </location>
</feature>
<feature type="transmembrane region" description="Helical" evidence="13">
    <location>
        <begin position="491"/>
        <end position="511"/>
    </location>
</feature>
<dbReference type="InterPro" id="IPR019998">
    <property type="entry name" value="Membr_insert_YidC"/>
</dbReference>
<accession>A0ABR5ZLN3</accession>
<dbReference type="EMBL" id="NWUS01000001">
    <property type="protein sequence ID" value="MBA5725211.1"/>
    <property type="molecule type" value="Genomic_DNA"/>
</dbReference>
<name>A0ABR5ZLN3_9PROT</name>
<feature type="transmembrane region" description="Helical" evidence="13">
    <location>
        <begin position="428"/>
        <end position="451"/>
    </location>
</feature>
<evidence type="ECO:0000313" key="17">
    <source>
        <dbReference type="EMBL" id="MBA5725211.1"/>
    </source>
</evidence>
<dbReference type="NCBIfam" id="TIGR03592">
    <property type="entry name" value="yidC_oxa1_cterm"/>
    <property type="match status" value="1"/>
</dbReference>
<gene>
    <name evidence="13" type="primary">yidC</name>
    <name evidence="17" type="ORF">CPA57_02830</name>
</gene>
<comment type="function">
    <text evidence="13">Required for the insertion and/or proper folding and/or complex formation of integral membrane proteins into the membrane. Involved in integration of membrane proteins that insert both dependently and independently of the Sec translocase complex, as well as at least some lipoproteins. Aids folding of multispanning membrane proteins.</text>
</comment>
<comment type="caution">
    <text evidence="17">The sequence shown here is derived from an EMBL/GenBank/DDBJ whole genome shotgun (WGS) entry which is preliminary data.</text>
</comment>
<evidence type="ECO:0000313" key="18">
    <source>
        <dbReference type="Proteomes" id="UP001516390"/>
    </source>
</evidence>
<evidence type="ECO:0000256" key="14">
    <source>
        <dbReference type="SAM" id="MobiDB-lite"/>
    </source>
</evidence>
<dbReference type="PANTHER" id="PTHR12428">
    <property type="entry name" value="OXA1"/>
    <property type="match status" value="1"/>
</dbReference>
<comment type="subunit">
    <text evidence="13">Interacts with the Sec translocase complex via SecD. Specifically interacts with transmembrane segments of nascent integral membrane proteins during membrane integration.</text>
</comment>
<dbReference type="Pfam" id="PF14849">
    <property type="entry name" value="YidC_periplas"/>
    <property type="match status" value="1"/>
</dbReference>
<evidence type="ECO:0000256" key="8">
    <source>
        <dbReference type="ARBA" id="ARBA00022989"/>
    </source>
</evidence>
<feature type="transmembrane region" description="Helical" evidence="13">
    <location>
        <begin position="6"/>
        <end position="25"/>
    </location>
</feature>
<evidence type="ECO:0000256" key="12">
    <source>
        <dbReference type="ARBA" id="ARBA00033342"/>
    </source>
</evidence>
<dbReference type="InterPro" id="IPR047196">
    <property type="entry name" value="YidC_ALB_C"/>
</dbReference>
<evidence type="ECO:0000256" key="7">
    <source>
        <dbReference type="ARBA" id="ARBA00022927"/>
    </source>
</evidence>
<comment type="subcellular location">
    <subcellularLocation>
        <location evidence="1">Cell inner membrane</location>
        <topology evidence="1">Multi-pass membrane protein</topology>
    </subcellularLocation>
    <subcellularLocation>
        <location evidence="13">Cell membrane</location>
        <topology evidence="13">Multi-pass membrane protein</topology>
    </subcellularLocation>
</comment>
<keyword evidence="18" id="KW-1185">Reference proteome</keyword>
<evidence type="ECO:0000256" key="5">
    <source>
        <dbReference type="ARBA" id="ARBA00022475"/>
    </source>
</evidence>
<reference evidence="17 18" key="1">
    <citation type="submission" date="2017-09" db="EMBL/GenBank/DDBJ databases">
        <authorList>
            <person name="Jakob F."/>
        </authorList>
    </citation>
    <scope>NUCLEOTIDE SEQUENCE [LARGE SCALE GENOMIC DNA]</scope>
    <source>
        <strain evidence="17 18">TMW 2.1880</strain>
    </source>
</reference>
<comment type="similarity">
    <text evidence="2 13">Belongs to the OXA1/ALB3/YidC family. Type 1 subfamily.</text>
</comment>
<evidence type="ECO:0000256" key="9">
    <source>
        <dbReference type="ARBA" id="ARBA00023136"/>
    </source>
</evidence>
<dbReference type="InterPro" id="IPR001708">
    <property type="entry name" value="YidC/ALB3/OXA1/COX18"/>
</dbReference>
<evidence type="ECO:0000259" key="15">
    <source>
        <dbReference type="Pfam" id="PF02096"/>
    </source>
</evidence>
<keyword evidence="4 13" id="KW-0813">Transport</keyword>
<dbReference type="PANTHER" id="PTHR12428:SF65">
    <property type="entry name" value="CYTOCHROME C OXIDASE ASSEMBLY PROTEIN COX18, MITOCHONDRIAL"/>
    <property type="match status" value="1"/>
</dbReference>
<dbReference type="HAMAP" id="MF_01810">
    <property type="entry name" value="YidC_type1"/>
    <property type="match status" value="1"/>
</dbReference>
<dbReference type="InterPro" id="IPR028055">
    <property type="entry name" value="YidC/Oxa/ALB_C"/>
</dbReference>
<evidence type="ECO:0000256" key="11">
    <source>
        <dbReference type="ARBA" id="ARBA00033245"/>
    </source>
</evidence>
<keyword evidence="8 13" id="KW-1133">Transmembrane helix</keyword>
<feature type="compositionally biased region" description="Basic residues" evidence="14">
    <location>
        <begin position="576"/>
        <end position="592"/>
    </location>
</feature>
<dbReference type="InterPro" id="IPR038221">
    <property type="entry name" value="YidC_periplasmic_sf"/>
</dbReference>
<organism evidence="17 18">
    <name type="scientific">Bombella favorum</name>
    <dbReference type="NCBI Taxonomy" id="2039164"/>
    <lineage>
        <taxon>Bacteria</taxon>
        <taxon>Pseudomonadati</taxon>
        <taxon>Pseudomonadota</taxon>
        <taxon>Alphaproteobacteria</taxon>
        <taxon>Acetobacterales</taxon>
        <taxon>Acetobacteraceae</taxon>
        <taxon>Bombella</taxon>
    </lineage>
</organism>
<feature type="transmembrane region" description="Helical" evidence="13">
    <location>
        <begin position="365"/>
        <end position="385"/>
    </location>
</feature>
<keyword evidence="9 13" id="KW-0472">Membrane</keyword>
<dbReference type="CDD" id="cd20070">
    <property type="entry name" value="5TM_YidC_Alb3"/>
    <property type="match status" value="1"/>
</dbReference>
<dbReference type="InterPro" id="IPR028053">
    <property type="entry name" value="Membr_insert_YidC_N"/>
</dbReference>
<dbReference type="PRINTS" id="PR01900">
    <property type="entry name" value="YIDCPROTEIN"/>
</dbReference>
<keyword evidence="7 13" id="KW-0653">Protein transport</keyword>
<sequence>MESSKRIILAVALSALILIGFNFFLSPDRHKTVEAQNAAPAPAAVVPPAPPVSASPVEEADDHQEHRLKVVSSDVQGSFNLRGARFDDLELIRYRETIAKDSPLVRLLDRAGGEKPNYLVIGWENAAGFTTRLPNEQSLWKVDGTQTSLTPETPVTLYWDNGAGVRFIIHLAQDRHYMMSVQQEVENHSGQPVSVYPFQRVQRDYLPEETGSFVAYEGPIAVMNGKLADEGYKSLRTDGNGPGHVSWTDSGKGGWGGITDKYWLTAIGADASSNVRAQYSYLPEGHGAYRVTFTSQEPQVIQDGARLGQGSHLFAGAKEPGLLRYYGRKLNLPRFDDSIDFGWFSFLTKPILFLLHWLYAHIGNFGLALMVMTLMVKIVLFPLASKAAQSAARMRLIAPKVTEIREKYKSDPMTMNQKVMALYKEEKINPAGGCLPMLIQAPIFFCLYKMLNLSIDERHAPFFGWIKDLSVPDPTNLFNLFGLLPFEPTHIFSFLHLSVWGAALGITFWLLQKHSMVSMDPAQARIMQFMPIVYVFVMSSFPAGLLVYYTWNNVLTFLQQHYIERRTSLPVPLGSRKGKAPRKGGAAKKKGP</sequence>
<evidence type="ECO:0000256" key="13">
    <source>
        <dbReference type="HAMAP-Rule" id="MF_01810"/>
    </source>
</evidence>
<evidence type="ECO:0000256" key="3">
    <source>
        <dbReference type="ARBA" id="ARBA00015325"/>
    </source>
</evidence>